<feature type="compositionally biased region" description="Acidic residues" evidence="8">
    <location>
        <begin position="362"/>
        <end position="383"/>
    </location>
</feature>
<name>A0A8C5QAP1_9ANUR</name>
<dbReference type="GeneTree" id="ENSGT00510000047770"/>
<dbReference type="GO" id="GO:0017177">
    <property type="term" value="C:glucosidase II complex"/>
    <property type="evidence" value="ECO:0007669"/>
    <property type="project" value="TreeGrafter"/>
</dbReference>
<evidence type="ECO:0000256" key="7">
    <source>
        <dbReference type="SAM" id="Coils"/>
    </source>
</evidence>
<feature type="signal peptide" evidence="9">
    <location>
        <begin position="1"/>
        <end position="16"/>
    </location>
</feature>
<keyword evidence="5" id="KW-0106">Calcium</keyword>
<dbReference type="PROSITE" id="PS00018">
    <property type="entry name" value="EF_HAND_1"/>
    <property type="match status" value="1"/>
</dbReference>
<dbReference type="SUPFAM" id="SSF50911">
    <property type="entry name" value="Mannose 6-phosphate receptor domain"/>
    <property type="match status" value="1"/>
</dbReference>
<dbReference type="Ensembl" id="ENSLLET00000036347.1">
    <property type="protein sequence ID" value="ENSLLEP00000035010.1"/>
    <property type="gene ID" value="ENSLLEG00000022014.1"/>
</dbReference>
<proteinExistence type="predicted"/>
<organism evidence="12 13">
    <name type="scientific">Leptobrachium leishanense</name>
    <name type="common">Leishan spiny toad</name>
    <dbReference type="NCBI Taxonomy" id="445787"/>
    <lineage>
        <taxon>Eukaryota</taxon>
        <taxon>Metazoa</taxon>
        <taxon>Chordata</taxon>
        <taxon>Craniata</taxon>
        <taxon>Vertebrata</taxon>
        <taxon>Euteleostomi</taxon>
        <taxon>Amphibia</taxon>
        <taxon>Batrachia</taxon>
        <taxon>Anura</taxon>
        <taxon>Pelobatoidea</taxon>
        <taxon>Megophryidae</taxon>
        <taxon>Leptobrachium</taxon>
    </lineage>
</organism>
<evidence type="ECO:0000256" key="5">
    <source>
        <dbReference type="ARBA" id="ARBA00022837"/>
    </source>
</evidence>
<keyword evidence="7" id="KW-0175">Coiled coil</keyword>
<dbReference type="Gene3D" id="1.10.238.10">
    <property type="entry name" value="EF-hand"/>
    <property type="match status" value="1"/>
</dbReference>
<feature type="compositionally biased region" description="Basic and acidic residues" evidence="8">
    <location>
        <begin position="384"/>
        <end position="398"/>
    </location>
</feature>
<dbReference type="InterPro" id="IPR018247">
    <property type="entry name" value="EF_Hand_1_Ca_BS"/>
</dbReference>
<dbReference type="AlphaFoldDB" id="A0A8C5QAP1"/>
<dbReference type="Gene3D" id="2.70.130.10">
    <property type="entry name" value="Mannose-6-phosphate receptor binding domain"/>
    <property type="match status" value="1"/>
</dbReference>
<evidence type="ECO:0000256" key="2">
    <source>
        <dbReference type="ARBA" id="ARBA00022723"/>
    </source>
</evidence>
<evidence type="ECO:0000256" key="4">
    <source>
        <dbReference type="ARBA" id="ARBA00022824"/>
    </source>
</evidence>
<dbReference type="Gene3D" id="4.10.400.10">
    <property type="entry name" value="Low-density Lipoprotein Receptor"/>
    <property type="match status" value="1"/>
</dbReference>
<keyword evidence="2" id="KW-0479">Metal-binding</keyword>
<dbReference type="InterPro" id="IPR036055">
    <property type="entry name" value="LDL_receptor-like_sf"/>
</dbReference>
<dbReference type="InterPro" id="IPR039794">
    <property type="entry name" value="Gtb1-like"/>
</dbReference>
<sequence length="569" mass="64823">MELFLLLVLGVLGSFAVEVKRPRGVSLSNRAFYDESKPFTCLDGSRTIPFDRVNDDYCDCADGTDEPGTAACSNGRFHCTNAGFKPQYIPASRVNDGVCDCCDTTDEYNSGELCQNTCREMGKKEREELLLQAEVATEGFRLKQQFIEEAKKSREESQTKLQDMIQQRQTLQGQVETLRAEKEEAEKPERDAKDTHKKAWEEQKQVEKEALEKRQALEAFSELDQDSDGMLTAQELLSHQELDSDGDGSLTLEEAQSILGGSYSSDSSSFESNVWPEIHEKYKSEKKMSTEEIQSIRNEENLETLPLVPGKKMKFRRVWREQTMRRKLHRDLKLKDWSIKQAAPPPPSQVQEVPDTHPDIHPEEDDEDVEEGDEDDEEEDEHLEQDHRTLPPKPHDETELPPYDEFTQILIDAADKARSQFEEAEKSMKELEDTIRSLEKEVSLDFGPDGEFSYLYGQCYDLTTSEYVYRLCPFNRVTQKPKSGGSETNLGTWGSWAGPEDNKFTAMKYEQGTSCWQGPNRSTLVKLLCGKETLVTSTSEPSRCEYLMEFYTPAACHPPQALSGDHDEL</sequence>
<evidence type="ECO:0000256" key="6">
    <source>
        <dbReference type="ARBA" id="ARBA00023157"/>
    </source>
</evidence>
<dbReference type="GO" id="GO:0006491">
    <property type="term" value="P:N-glycan processing"/>
    <property type="evidence" value="ECO:0007669"/>
    <property type="project" value="TreeGrafter"/>
</dbReference>
<evidence type="ECO:0000313" key="12">
    <source>
        <dbReference type="Ensembl" id="ENSLLEP00000035010.1"/>
    </source>
</evidence>
<dbReference type="InterPro" id="IPR002048">
    <property type="entry name" value="EF_hand_dom"/>
</dbReference>
<dbReference type="GO" id="GO:0001889">
    <property type="term" value="P:liver development"/>
    <property type="evidence" value="ECO:0007669"/>
    <property type="project" value="TreeGrafter"/>
</dbReference>
<feature type="domain" description="MRH" evidence="11">
    <location>
        <begin position="457"/>
        <end position="558"/>
    </location>
</feature>
<dbReference type="GO" id="GO:0005509">
    <property type="term" value="F:calcium ion binding"/>
    <property type="evidence" value="ECO:0007669"/>
    <property type="project" value="InterPro"/>
</dbReference>
<gene>
    <name evidence="12" type="primary">PRKCSH</name>
</gene>
<dbReference type="Proteomes" id="UP000694569">
    <property type="component" value="Unplaced"/>
</dbReference>
<dbReference type="PANTHER" id="PTHR12630">
    <property type="entry name" value="N-LINKED OLIGOSACCHARIDE PROCESSING"/>
    <property type="match status" value="1"/>
</dbReference>
<dbReference type="InterPro" id="IPR036607">
    <property type="entry name" value="PRKCSH"/>
</dbReference>
<dbReference type="Pfam" id="PF13202">
    <property type="entry name" value="EF-hand_5"/>
    <property type="match status" value="1"/>
</dbReference>
<protein>
    <recommendedName>
        <fullName evidence="1">Glucosidase 2 subunit beta</fullName>
    </recommendedName>
</protein>
<keyword evidence="3 9" id="KW-0732">Signal</keyword>
<feature type="domain" description="EF-hand" evidence="10">
    <location>
        <begin position="211"/>
        <end position="246"/>
    </location>
</feature>
<dbReference type="PANTHER" id="PTHR12630:SF1">
    <property type="entry name" value="GLUCOSIDASE 2 SUBUNIT BETA"/>
    <property type="match status" value="1"/>
</dbReference>
<dbReference type="PROSITE" id="PS50222">
    <property type="entry name" value="EF_HAND_2"/>
    <property type="match status" value="1"/>
</dbReference>
<feature type="region of interest" description="Disordered" evidence="8">
    <location>
        <begin position="179"/>
        <end position="203"/>
    </location>
</feature>
<feature type="region of interest" description="Disordered" evidence="8">
    <location>
        <begin position="335"/>
        <end position="401"/>
    </location>
</feature>
<evidence type="ECO:0000256" key="1">
    <source>
        <dbReference type="ARBA" id="ARBA00022387"/>
    </source>
</evidence>
<dbReference type="OrthoDB" id="654191at2759"/>
<evidence type="ECO:0000256" key="3">
    <source>
        <dbReference type="ARBA" id="ARBA00022729"/>
    </source>
</evidence>
<feature type="coiled-coil region" evidence="7">
    <location>
        <begin position="414"/>
        <end position="441"/>
    </location>
</feature>
<evidence type="ECO:0000256" key="8">
    <source>
        <dbReference type="SAM" id="MobiDB-lite"/>
    </source>
</evidence>
<evidence type="ECO:0000256" key="9">
    <source>
        <dbReference type="SAM" id="SignalP"/>
    </source>
</evidence>
<dbReference type="Pfam" id="PF13015">
    <property type="entry name" value="PRKCSH_1"/>
    <property type="match status" value="1"/>
</dbReference>
<evidence type="ECO:0000313" key="13">
    <source>
        <dbReference type="Proteomes" id="UP000694569"/>
    </source>
</evidence>
<evidence type="ECO:0000259" key="11">
    <source>
        <dbReference type="PROSITE" id="PS51914"/>
    </source>
</evidence>
<accession>A0A8C5QAP1</accession>
<dbReference type="PROSITE" id="PS51914">
    <property type="entry name" value="MRH"/>
    <property type="match status" value="1"/>
</dbReference>
<reference evidence="12" key="2">
    <citation type="submission" date="2025-09" db="UniProtKB">
        <authorList>
            <consortium name="Ensembl"/>
        </authorList>
    </citation>
    <scope>IDENTIFICATION</scope>
</reference>
<dbReference type="FunFam" id="2.70.130.10:FF:000014">
    <property type="entry name" value="glucosidase 2 subunit beta isoform X1"/>
    <property type="match status" value="1"/>
</dbReference>
<keyword evidence="4" id="KW-0256">Endoplasmic reticulum</keyword>
<dbReference type="InterPro" id="IPR011992">
    <property type="entry name" value="EF-hand-dom_pair"/>
</dbReference>
<evidence type="ECO:0000259" key="10">
    <source>
        <dbReference type="PROSITE" id="PS50222"/>
    </source>
</evidence>
<keyword evidence="6" id="KW-1015">Disulfide bond</keyword>
<dbReference type="InterPro" id="IPR044865">
    <property type="entry name" value="MRH_dom"/>
</dbReference>
<dbReference type="InterPro" id="IPR009011">
    <property type="entry name" value="Man6P_isomerase_rcpt-bd_dom_sf"/>
</dbReference>
<keyword evidence="13" id="KW-1185">Reference proteome</keyword>
<feature type="chain" id="PRO_5034567843" description="Glucosidase 2 subunit beta" evidence="9">
    <location>
        <begin position="17"/>
        <end position="569"/>
    </location>
</feature>
<dbReference type="SUPFAM" id="SSF47473">
    <property type="entry name" value="EF-hand"/>
    <property type="match status" value="1"/>
</dbReference>
<reference evidence="12" key="1">
    <citation type="submission" date="2025-08" db="UniProtKB">
        <authorList>
            <consortium name="Ensembl"/>
        </authorList>
    </citation>
    <scope>IDENTIFICATION</scope>
</reference>
<dbReference type="InterPro" id="IPR028146">
    <property type="entry name" value="PRKCSH_N"/>
</dbReference>
<dbReference type="Pfam" id="PF12999">
    <property type="entry name" value="PRKCSH-like"/>
    <property type="match status" value="1"/>
</dbReference>